<proteinExistence type="predicted"/>
<dbReference type="AlphaFoldDB" id="A0A4Y2NGN8"/>
<name>A0A4Y2NGN8_ARAVE</name>
<dbReference type="PANTHER" id="PTHR45786">
    <property type="entry name" value="DNA BINDING PROTEIN-LIKE"/>
    <property type="match status" value="1"/>
</dbReference>
<accession>A0A4Y2NGN8</accession>
<reference evidence="2 3" key="1">
    <citation type="journal article" date="2019" name="Sci. Rep.">
        <title>Orb-weaving spider Araneus ventricosus genome elucidates the spidroin gene catalogue.</title>
        <authorList>
            <person name="Kono N."/>
            <person name="Nakamura H."/>
            <person name="Ohtoshi R."/>
            <person name="Moran D.A.P."/>
            <person name="Shinohara A."/>
            <person name="Yoshida Y."/>
            <person name="Fujiwara M."/>
            <person name="Mori M."/>
            <person name="Tomita M."/>
            <person name="Arakawa K."/>
        </authorList>
    </citation>
    <scope>NUCLEOTIDE SEQUENCE [LARGE SCALE GENOMIC DNA]</scope>
</reference>
<keyword evidence="3" id="KW-1185">Reference proteome</keyword>
<evidence type="ECO:0000313" key="2">
    <source>
        <dbReference type="EMBL" id="GBN38461.1"/>
    </source>
</evidence>
<comment type="caution">
    <text evidence="2">The sequence shown here is derived from an EMBL/GenBank/DDBJ whole genome shotgun (WGS) entry which is preliminary data.</text>
</comment>
<feature type="domain" description="Helitron helicase-like" evidence="1">
    <location>
        <begin position="1"/>
        <end position="112"/>
    </location>
</feature>
<dbReference type="EMBL" id="BGPR01009186">
    <property type="protein sequence ID" value="GBN38461.1"/>
    <property type="molecule type" value="Genomic_DNA"/>
</dbReference>
<dbReference type="Proteomes" id="UP000499080">
    <property type="component" value="Unassembled WGS sequence"/>
</dbReference>
<dbReference type="PANTHER" id="PTHR45786:SF74">
    <property type="entry name" value="ATP-DEPENDENT DNA HELICASE"/>
    <property type="match status" value="1"/>
</dbReference>
<gene>
    <name evidence="2" type="ORF">AVEN_85683_1</name>
</gene>
<dbReference type="InterPro" id="IPR025476">
    <property type="entry name" value="Helitron_helicase-like"/>
</dbReference>
<evidence type="ECO:0000313" key="3">
    <source>
        <dbReference type="Proteomes" id="UP000499080"/>
    </source>
</evidence>
<evidence type="ECO:0000259" key="1">
    <source>
        <dbReference type="Pfam" id="PF14214"/>
    </source>
</evidence>
<dbReference type="Pfam" id="PF14214">
    <property type="entry name" value="Helitron_like_N"/>
    <property type="match status" value="1"/>
</dbReference>
<dbReference type="OrthoDB" id="7692063at2759"/>
<protein>
    <recommendedName>
        <fullName evidence="1">Helitron helicase-like domain-containing protein</fullName>
    </recommendedName>
</protein>
<organism evidence="2 3">
    <name type="scientific">Araneus ventricosus</name>
    <name type="common">Orbweaver spider</name>
    <name type="synonym">Epeira ventricosa</name>
    <dbReference type="NCBI Taxonomy" id="182803"/>
    <lineage>
        <taxon>Eukaryota</taxon>
        <taxon>Metazoa</taxon>
        <taxon>Ecdysozoa</taxon>
        <taxon>Arthropoda</taxon>
        <taxon>Chelicerata</taxon>
        <taxon>Arachnida</taxon>
        <taxon>Araneae</taxon>
        <taxon>Araneomorphae</taxon>
        <taxon>Entelegynae</taxon>
        <taxon>Araneoidea</taxon>
        <taxon>Araneidae</taxon>
        <taxon>Araneus</taxon>
    </lineage>
</organism>
<sequence length="144" mass="16558">MGKLIILPSTFQGSPRHMQHNYQDAMAILRKYGSPDLFVTFTCKPTWSEILNALESQQRPGNRSDIIVRIFKMKLTELLDDLLKKNIFSKVIAYIDVIEFQKRGSPHAHILLTLDLCSKIRNNVDIDNFVCAELPNKSVNPRLF</sequence>